<comment type="caution">
    <text evidence="2">The sequence shown here is derived from an EMBL/GenBank/DDBJ whole genome shotgun (WGS) entry which is preliminary data.</text>
</comment>
<reference evidence="2" key="1">
    <citation type="submission" date="2021-11" db="EMBL/GenBank/DDBJ databases">
        <title>BS-T2-15 a new species belonging to the Comamonadaceae family isolated from the soil of a French oak forest.</title>
        <authorList>
            <person name="Mieszkin S."/>
            <person name="Alain K."/>
        </authorList>
    </citation>
    <scope>NUCLEOTIDE SEQUENCE</scope>
    <source>
        <strain evidence="2">BS-T2-15</strain>
    </source>
</reference>
<accession>A0A9X2C4F5</accession>
<sequence>MTAAPSVDGVLVQWGERLFYPGNRIVKTSPLPRLSSSVWQRAQGIRNRIHATVTLRAPQVMVKVTGGGRGMAAIAAHFRYISKNGRLTIEDDRRVDHEGKEALHDLVDQWRFGGSFIDEVSYRREAFNIMLSMPRGTDPDTVKGAAREFAQTELAGHRWVMVLHDHQANPHVHLSVRAESISGQRLNPRKGDLQRWRETFAEKLRDRGIQAEATRQFTRGANRSHDALWRIKAKDDDRLRKVGADVKTGKTYELSRREAITAWAHVVVALEHSDDPWDQSLAKDARRFLSESAYFKEAVKRRLRERVVEVRPEPKPVVRPVVTRDRSGPEMER</sequence>
<feature type="domain" description="MobA/VirD2-like nuclease" evidence="1">
    <location>
        <begin position="123"/>
        <end position="208"/>
    </location>
</feature>
<dbReference type="Proteomes" id="UP001139353">
    <property type="component" value="Unassembled WGS sequence"/>
</dbReference>
<evidence type="ECO:0000313" key="2">
    <source>
        <dbReference type="EMBL" id="MCK9689480.1"/>
    </source>
</evidence>
<dbReference type="EMBL" id="JAJLJH010000015">
    <property type="protein sequence ID" value="MCK9689480.1"/>
    <property type="molecule type" value="Genomic_DNA"/>
</dbReference>
<keyword evidence="3" id="KW-1185">Reference proteome</keyword>
<dbReference type="InterPro" id="IPR005094">
    <property type="entry name" value="Endonuclease_MobA/VirD2"/>
</dbReference>
<protein>
    <submittedName>
        <fullName evidence="2">Conjugal transfer protein TraS</fullName>
    </submittedName>
</protein>
<name>A0A9X2C4F5_9BURK</name>
<gene>
    <name evidence="2" type="ORF">LPC04_27495</name>
</gene>
<organism evidence="2 3">
    <name type="scientific">Scleromatobacter humisilvae</name>
    <dbReference type="NCBI Taxonomy" id="2897159"/>
    <lineage>
        <taxon>Bacteria</taxon>
        <taxon>Pseudomonadati</taxon>
        <taxon>Pseudomonadota</taxon>
        <taxon>Betaproteobacteria</taxon>
        <taxon>Burkholderiales</taxon>
        <taxon>Sphaerotilaceae</taxon>
        <taxon>Scleromatobacter</taxon>
    </lineage>
</organism>
<proteinExistence type="predicted"/>
<evidence type="ECO:0000313" key="3">
    <source>
        <dbReference type="Proteomes" id="UP001139353"/>
    </source>
</evidence>
<evidence type="ECO:0000259" key="1">
    <source>
        <dbReference type="Pfam" id="PF03432"/>
    </source>
</evidence>
<dbReference type="RefSeq" id="WP_275685532.1">
    <property type="nucleotide sequence ID" value="NZ_JAJLJH010000015.1"/>
</dbReference>
<dbReference type="Pfam" id="PF03432">
    <property type="entry name" value="Relaxase"/>
    <property type="match status" value="1"/>
</dbReference>
<dbReference type="Gene3D" id="3.30.930.30">
    <property type="match status" value="1"/>
</dbReference>
<dbReference type="AlphaFoldDB" id="A0A9X2C4F5"/>